<protein>
    <submittedName>
        <fullName evidence="1">Uncharacterized protein</fullName>
    </submittedName>
</protein>
<evidence type="ECO:0000313" key="1">
    <source>
        <dbReference type="EMBL" id="ROL43799.1"/>
    </source>
</evidence>
<organism evidence="1 2">
    <name type="scientific">Anabarilius grahami</name>
    <name type="common">Kanglang fish</name>
    <name type="synonym">Barilius grahami</name>
    <dbReference type="NCBI Taxonomy" id="495550"/>
    <lineage>
        <taxon>Eukaryota</taxon>
        <taxon>Metazoa</taxon>
        <taxon>Chordata</taxon>
        <taxon>Craniata</taxon>
        <taxon>Vertebrata</taxon>
        <taxon>Euteleostomi</taxon>
        <taxon>Actinopterygii</taxon>
        <taxon>Neopterygii</taxon>
        <taxon>Teleostei</taxon>
        <taxon>Ostariophysi</taxon>
        <taxon>Cypriniformes</taxon>
        <taxon>Xenocyprididae</taxon>
        <taxon>Xenocypridinae</taxon>
        <taxon>Xenocypridinae incertae sedis</taxon>
        <taxon>Anabarilius</taxon>
    </lineage>
</organism>
<dbReference type="AlphaFoldDB" id="A0A3N0YC39"/>
<dbReference type="EMBL" id="RJVU01047220">
    <property type="protein sequence ID" value="ROL43799.1"/>
    <property type="molecule type" value="Genomic_DNA"/>
</dbReference>
<keyword evidence="2" id="KW-1185">Reference proteome</keyword>
<dbReference type="Proteomes" id="UP000281406">
    <property type="component" value="Unassembled WGS sequence"/>
</dbReference>
<gene>
    <name evidence="1" type="ORF">DPX16_4633</name>
</gene>
<evidence type="ECO:0000313" key="2">
    <source>
        <dbReference type="Proteomes" id="UP000281406"/>
    </source>
</evidence>
<reference evidence="1 2" key="1">
    <citation type="submission" date="2018-10" db="EMBL/GenBank/DDBJ databases">
        <title>Genome assembly for a Yunnan-Guizhou Plateau 3E fish, Anabarilius grahami (Regan), and its evolutionary and genetic applications.</title>
        <authorList>
            <person name="Jiang W."/>
        </authorList>
    </citation>
    <scope>NUCLEOTIDE SEQUENCE [LARGE SCALE GENOMIC DNA]</scope>
    <source>
        <strain evidence="1">AG-KIZ</strain>
        <tissue evidence="1">Muscle</tissue>
    </source>
</reference>
<proteinExistence type="predicted"/>
<name>A0A3N0YC39_ANAGA</name>
<accession>A0A3N0YC39</accession>
<sequence length="93" mass="9802">MNIDIPHATVELPDEHTGPSNRCVTAASFGAPLDDQTLIAASEGEPTLFGDDDSAALPLRERVSSAISAMCSLLLNWVRDTSETSICSTALRG</sequence>
<comment type="caution">
    <text evidence="1">The sequence shown here is derived from an EMBL/GenBank/DDBJ whole genome shotgun (WGS) entry which is preliminary data.</text>
</comment>